<keyword evidence="2" id="KW-1185">Reference proteome</keyword>
<reference evidence="1 2" key="1">
    <citation type="submission" date="2016-04" db="EMBL/GenBank/DDBJ databases">
        <title>Complete genome sequence of Thermococcus radiotolerans type strain EJ2.</title>
        <authorList>
            <person name="Oger P.M."/>
        </authorList>
    </citation>
    <scope>NUCLEOTIDE SEQUENCE [LARGE SCALE GENOMIC DNA]</scope>
    <source>
        <strain evidence="1 2">EJ2</strain>
    </source>
</reference>
<dbReference type="KEGG" id="trl:A3L10_00840"/>
<organism evidence="1 2">
    <name type="scientific">Thermococcus radiotolerans</name>
    <dbReference type="NCBI Taxonomy" id="187880"/>
    <lineage>
        <taxon>Archaea</taxon>
        <taxon>Methanobacteriati</taxon>
        <taxon>Methanobacteriota</taxon>
        <taxon>Thermococci</taxon>
        <taxon>Thermococcales</taxon>
        <taxon>Thermococcaceae</taxon>
        <taxon>Thermococcus</taxon>
    </lineage>
</organism>
<evidence type="ECO:0000313" key="2">
    <source>
        <dbReference type="Proteomes" id="UP000250085"/>
    </source>
</evidence>
<evidence type="ECO:0000313" key="1">
    <source>
        <dbReference type="EMBL" id="ASJ13744.1"/>
    </source>
</evidence>
<dbReference type="Proteomes" id="UP000250085">
    <property type="component" value="Chromosome"/>
</dbReference>
<dbReference type="AlphaFoldDB" id="A0A2Z2MWD7"/>
<sequence length="181" mass="20820">MGFYSFKNWSDIFIELSYSPSAMRNVGCDDFLISGEFVLRLRPMNDSIAIRRVLFVAENVSNVSVDPIFPKQVGVMYFKTPDGNFEVTEAHVPGLEIWQAIRAEALKPTWGEPLDLTPVIPLDIRKEEDVGTIEARMRFRIEVEYLVRTGFFKSEKRKIGIEIPAVYRLYGLENCPYECEP</sequence>
<dbReference type="EMBL" id="CP015106">
    <property type="protein sequence ID" value="ASJ13744.1"/>
    <property type="molecule type" value="Genomic_DNA"/>
</dbReference>
<accession>A0A2Z2MWD7</accession>
<protein>
    <submittedName>
        <fullName evidence="1">Uncharacterized protein</fullName>
    </submittedName>
</protein>
<proteinExistence type="predicted"/>
<name>A0A2Z2MWD7_9EURY</name>
<gene>
    <name evidence="1" type="ORF">A3L10_00840</name>
</gene>